<dbReference type="PRINTS" id="PR00450">
    <property type="entry name" value="RECOVERIN"/>
</dbReference>
<feature type="domain" description="EF-hand" evidence="5">
    <location>
        <begin position="162"/>
        <end position="197"/>
    </location>
</feature>
<sequence length="205" mass="24163">MGACCSGRSIKNSTKQNILKLEDKPKLSEKEILFLLNRTNYDRSEIEEWFSEFMKDCPSGKLNKKYFLKQYKKFNPNSKPEKLCDHVFRAFDQDKNGYIDFQEFLISINLTSTNSNYRKKLEWLFNFYDIDGNGTIDKDEFRTIVESIYKVLDIKHKHNSDQIEQNVNEMFQKIDTDKSKSISIDEFISACTIDKYLIDLLVPSV</sequence>
<comment type="similarity">
    <text evidence="1">Belongs to the recoverin family.</text>
</comment>
<name>A0A814NCW4_9BILA</name>
<keyword evidence="2" id="KW-0479">Metal-binding</keyword>
<dbReference type="PANTHER" id="PTHR23055:SF69">
    <property type="entry name" value="NEURONAL CALCIUM SENSOR 2"/>
    <property type="match status" value="1"/>
</dbReference>
<accession>A0A814NCW4</accession>
<keyword evidence="7" id="KW-1185">Reference proteome</keyword>
<dbReference type="PANTHER" id="PTHR23055">
    <property type="entry name" value="CALCIUM BINDING PROTEINS"/>
    <property type="match status" value="1"/>
</dbReference>
<dbReference type="InterPro" id="IPR018247">
    <property type="entry name" value="EF_Hand_1_Ca_BS"/>
</dbReference>
<evidence type="ECO:0000256" key="4">
    <source>
        <dbReference type="ARBA" id="ARBA00022837"/>
    </source>
</evidence>
<comment type="caution">
    <text evidence="6">The sequence shown here is derived from an EMBL/GenBank/DDBJ whole genome shotgun (WGS) entry which is preliminary data.</text>
</comment>
<dbReference type="EMBL" id="CAJNOC010006989">
    <property type="protein sequence ID" value="CAF1089772.1"/>
    <property type="molecule type" value="Genomic_DNA"/>
</dbReference>
<evidence type="ECO:0000256" key="2">
    <source>
        <dbReference type="ARBA" id="ARBA00022723"/>
    </source>
</evidence>
<dbReference type="SUPFAM" id="SSF47473">
    <property type="entry name" value="EF-hand"/>
    <property type="match status" value="1"/>
</dbReference>
<evidence type="ECO:0000313" key="7">
    <source>
        <dbReference type="Proteomes" id="UP000663879"/>
    </source>
</evidence>
<dbReference type="InterPro" id="IPR028846">
    <property type="entry name" value="Recoverin"/>
</dbReference>
<keyword evidence="4" id="KW-0106">Calcium</keyword>
<evidence type="ECO:0000256" key="1">
    <source>
        <dbReference type="ARBA" id="ARBA00006049"/>
    </source>
</evidence>
<dbReference type="Proteomes" id="UP000663879">
    <property type="component" value="Unassembled WGS sequence"/>
</dbReference>
<dbReference type="SMART" id="SM00054">
    <property type="entry name" value="EFh"/>
    <property type="match status" value="3"/>
</dbReference>
<dbReference type="PROSITE" id="PS00018">
    <property type="entry name" value="EF_HAND_1"/>
    <property type="match status" value="3"/>
</dbReference>
<evidence type="ECO:0000259" key="5">
    <source>
        <dbReference type="PROSITE" id="PS50222"/>
    </source>
</evidence>
<dbReference type="AlphaFoldDB" id="A0A814NCW4"/>
<evidence type="ECO:0000256" key="3">
    <source>
        <dbReference type="ARBA" id="ARBA00022737"/>
    </source>
</evidence>
<protein>
    <recommendedName>
        <fullName evidence="5">EF-hand domain-containing protein</fullName>
    </recommendedName>
</protein>
<dbReference type="GO" id="GO:0005509">
    <property type="term" value="F:calcium ion binding"/>
    <property type="evidence" value="ECO:0007669"/>
    <property type="project" value="InterPro"/>
</dbReference>
<dbReference type="Gene3D" id="1.10.238.10">
    <property type="entry name" value="EF-hand"/>
    <property type="match status" value="1"/>
</dbReference>
<gene>
    <name evidence="6" type="ORF">OXX778_LOCUS20611</name>
</gene>
<dbReference type="InterPro" id="IPR002048">
    <property type="entry name" value="EF_hand_dom"/>
</dbReference>
<reference evidence="6" key="1">
    <citation type="submission" date="2021-02" db="EMBL/GenBank/DDBJ databases">
        <authorList>
            <person name="Nowell W R."/>
        </authorList>
    </citation>
    <scope>NUCLEOTIDE SEQUENCE</scope>
    <source>
        <strain evidence="6">Ploen Becks lab</strain>
    </source>
</reference>
<feature type="domain" description="EF-hand" evidence="5">
    <location>
        <begin position="79"/>
        <end position="114"/>
    </location>
</feature>
<evidence type="ECO:0000313" key="6">
    <source>
        <dbReference type="EMBL" id="CAF1089772.1"/>
    </source>
</evidence>
<keyword evidence="3" id="KW-0677">Repeat</keyword>
<organism evidence="6 7">
    <name type="scientific">Brachionus calyciflorus</name>
    <dbReference type="NCBI Taxonomy" id="104777"/>
    <lineage>
        <taxon>Eukaryota</taxon>
        <taxon>Metazoa</taxon>
        <taxon>Spiralia</taxon>
        <taxon>Gnathifera</taxon>
        <taxon>Rotifera</taxon>
        <taxon>Eurotatoria</taxon>
        <taxon>Monogononta</taxon>
        <taxon>Pseudotrocha</taxon>
        <taxon>Ploima</taxon>
        <taxon>Brachionidae</taxon>
        <taxon>Brachionus</taxon>
    </lineage>
</organism>
<dbReference type="InterPro" id="IPR011992">
    <property type="entry name" value="EF-hand-dom_pair"/>
</dbReference>
<dbReference type="Pfam" id="PF13499">
    <property type="entry name" value="EF-hand_7"/>
    <property type="match status" value="1"/>
</dbReference>
<proteinExistence type="inferred from homology"/>
<dbReference type="FunFam" id="1.10.238.10:FF:000009">
    <property type="entry name" value="Visinin-like protein 1"/>
    <property type="match status" value="1"/>
</dbReference>
<feature type="domain" description="EF-hand" evidence="5">
    <location>
        <begin position="116"/>
        <end position="151"/>
    </location>
</feature>
<dbReference type="OrthoDB" id="191686at2759"/>
<dbReference type="PROSITE" id="PS50222">
    <property type="entry name" value="EF_HAND_2"/>
    <property type="match status" value="3"/>
</dbReference>
<dbReference type="Pfam" id="PF00036">
    <property type="entry name" value="EF-hand_1"/>
    <property type="match status" value="1"/>
</dbReference>